<dbReference type="PRINTS" id="PR01415">
    <property type="entry name" value="ANKYRIN"/>
</dbReference>
<dbReference type="PROSITE" id="PS50088">
    <property type="entry name" value="ANK_REPEAT"/>
    <property type="match status" value="2"/>
</dbReference>
<dbReference type="PROSITE" id="PS50297">
    <property type="entry name" value="ANK_REP_REGION"/>
    <property type="match status" value="1"/>
</dbReference>
<dbReference type="InterPro" id="IPR036770">
    <property type="entry name" value="Ankyrin_rpt-contain_sf"/>
</dbReference>
<evidence type="ECO:0000259" key="5">
    <source>
        <dbReference type="PROSITE" id="PS50097"/>
    </source>
</evidence>
<feature type="domain" description="BTB" evidence="5">
    <location>
        <begin position="68"/>
        <end position="130"/>
    </location>
</feature>
<feature type="non-terminal residue" evidence="6">
    <location>
        <position position="432"/>
    </location>
</feature>
<keyword evidence="2 3" id="KW-0040">ANK repeat</keyword>
<evidence type="ECO:0000313" key="7">
    <source>
        <dbReference type="Proteomes" id="UP001497623"/>
    </source>
</evidence>
<proteinExistence type="predicted"/>
<dbReference type="Pfam" id="PF12796">
    <property type="entry name" value="Ank_2"/>
    <property type="match status" value="1"/>
</dbReference>
<dbReference type="InterPro" id="IPR050745">
    <property type="entry name" value="Multifunctional_regulatory"/>
</dbReference>
<dbReference type="PROSITE" id="PS50097">
    <property type="entry name" value="BTB"/>
    <property type="match status" value="1"/>
</dbReference>
<dbReference type="InterPro" id="IPR049763">
    <property type="entry name" value="ANKFY1_BACK"/>
</dbReference>
<gene>
    <name evidence="6" type="ORF">MNOR_LOCUS14115</name>
</gene>
<dbReference type="AlphaFoldDB" id="A0AAV2QPI2"/>
<dbReference type="CDD" id="cd18501">
    <property type="entry name" value="BACK_ANKFY1_Rank5"/>
    <property type="match status" value="1"/>
</dbReference>
<dbReference type="SMART" id="SM00225">
    <property type="entry name" value="BTB"/>
    <property type="match status" value="1"/>
</dbReference>
<evidence type="ECO:0000256" key="3">
    <source>
        <dbReference type="PROSITE-ProRule" id="PRU00023"/>
    </source>
</evidence>
<dbReference type="InterPro" id="IPR011333">
    <property type="entry name" value="SKP1/BTB/POZ_sf"/>
</dbReference>
<keyword evidence="7" id="KW-1185">Reference proteome</keyword>
<feature type="repeat" description="ANK" evidence="3">
    <location>
        <begin position="322"/>
        <end position="363"/>
    </location>
</feature>
<dbReference type="SMART" id="SM00248">
    <property type="entry name" value="ANK"/>
    <property type="match status" value="5"/>
</dbReference>
<dbReference type="SUPFAM" id="SSF54695">
    <property type="entry name" value="POZ domain"/>
    <property type="match status" value="1"/>
</dbReference>
<organism evidence="6 7">
    <name type="scientific">Meganyctiphanes norvegica</name>
    <name type="common">Northern krill</name>
    <name type="synonym">Thysanopoda norvegica</name>
    <dbReference type="NCBI Taxonomy" id="48144"/>
    <lineage>
        <taxon>Eukaryota</taxon>
        <taxon>Metazoa</taxon>
        <taxon>Ecdysozoa</taxon>
        <taxon>Arthropoda</taxon>
        <taxon>Crustacea</taxon>
        <taxon>Multicrustacea</taxon>
        <taxon>Malacostraca</taxon>
        <taxon>Eumalacostraca</taxon>
        <taxon>Eucarida</taxon>
        <taxon>Euphausiacea</taxon>
        <taxon>Euphausiidae</taxon>
        <taxon>Meganyctiphanes</taxon>
    </lineage>
</organism>
<feature type="repeat" description="ANK" evidence="3">
    <location>
        <begin position="255"/>
        <end position="287"/>
    </location>
</feature>
<name>A0AAV2QPI2_MEGNR</name>
<sequence length="432" mass="48915">MSTNELEKSQQHLSLLREQYVRLQERYTALEQQNTILNASSDNNQGEDSFVTRLLRFVAGLYDQEKYSDMDVNIGSREIRAHRFVLAARSDNWGVQSLAEITTLDWSSFDESVAESLLQWVYTDKVKLTEDDTFTLSLMRAAAYFTLRPLMQRCEEALMGTVSVRNCVRLYTTADEIGAHMLRDHCSTLISTHWHDFTPEDFSHMTAPLLYTMFKTKTDHPLHAAIRLHREDVVFLFLIEFDAQLPGILDEADDEGEMALDMALRIREESIANTLLKHGASVTTTDPSGASLLHRAITRGDEFASSFLLNHGCSVNVAMPANGCTPLHILAVQNYPDQDVCKEMVLIAKLLLEKGADPNIQDKDMKTVIHLVVENDRDELFQVLIEHDNLRLELRDNKGFPPLWCALKLSNDFTDSSYAAMLIKKGASPNTV</sequence>
<dbReference type="SUPFAM" id="SSF48403">
    <property type="entry name" value="Ankyrin repeat"/>
    <property type="match status" value="1"/>
</dbReference>
<evidence type="ECO:0000256" key="4">
    <source>
        <dbReference type="SAM" id="Coils"/>
    </source>
</evidence>
<dbReference type="CDD" id="cd18303">
    <property type="entry name" value="BTB_POZ_Rank-5"/>
    <property type="match status" value="1"/>
</dbReference>
<dbReference type="Pfam" id="PF00651">
    <property type="entry name" value="BTB"/>
    <property type="match status" value="1"/>
</dbReference>
<dbReference type="EMBL" id="CAXKWB010008348">
    <property type="protein sequence ID" value="CAL4090807.1"/>
    <property type="molecule type" value="Genomic_DNA"/>
</dbReference>
<evidence type="ECO:0000313" key="6">
    <source>
        <dbReference type="EMBL" id="CAL4090807.1"/>
    </source>
</evidence>
<keyword evidence="1" id="KW-0677">Repeat</keyword>
<evidence type="ECO:0000256" key="2">
    <source>
        <dbReference type="ARBA" id="ARBA00023043"/>
    </source>
</evidence>
<dbReference type="InterPro" id="IPR002110">
    <property type="entry name" value="Ankyrin_rpt"/>
</dbReference>
<dbReference type="PANTHER" id="PTHR24189">
    <property type="entry name" value="MYOTROPHIN"/>
    <property type="match status" value="1"/>
</dbReference>
<dbReference type="Proteomes" id="UP001497623">
    <property type="component" value="Unassembled WGS sequence"/>
</dbReference>
<reference evidence="6 7" key="1">
    <citation type="submission" date="2024-05" db="EMBL/GenBank/DDBJ databases">
        <authorList>
            <person name="Wallberg A."/>
        </authorList>
    </citation>
    <scope>NUCLEOTIDE SEQUENCE [LARGE SCALE GENOMIC DNA]</scope>
</reference>
<feature type="coiled-coil region" evidence="4">
    <location>
        <begin position="6"/>
        <end position="40"/>
    </location>
</feature>
<keyword evidence="4" id="KW-0175">Coiled coil</keyword>
<evidence type="ECO:0000256" key="1">
    <source>
        <dbReference type="ARBA" id="ARBA00022737"/>
    </source>
</evidence>
<accession>A0AAV2QPI2</accession>
<dbReference type="InterPro" id="IPR049765">
    <property type="entry name" value="ANFY1_BTB_POZ"/>
</dbReference>
<dbReference type="Gene3D" id="3.30.710.10">
    <property type="entry name" value="Potassium Channel Kv1.1, Chain A"/>
    <property type="match status" value="1"/>
</dbReference>
<comment type="caution">
    <text evidence="6">The sequence shown here is derived from an EMBL/GenBank/DDBJ whole genome shotgun (WGS) entry which is preliminary data.</text>
</comment>
<dbReference type="InterPro" id="IPR000210">
    <property type="entry name" value="BTB/POZ_dom"/>
</dbReference>
<protein>
    <recommendedName>
        <fullName evidence="5">BTB domain-containing protein</fullName>
    </recommendedName>
</protein>
<dbReference type="Gene3D" id="1.25.40.20">
    <property type="entry name" value="Ankyrin repeat-containing domain"/>
    <property type="match status" value="1"/>
</dbReference>